<proteinExistence type="predicted"/>
<name>A0ABN2B8T6_9ACTN</name>
<organism evidence="1 2">
    <name type="scientific">Kribbella lupini</name>
    <dbReference type="NCBI Taxonomy" id="291602"/>
    <lineage>
        <taxon>Bacteria</taxon>
        <taxon>Bacillati</taxon>
        <taxon>Actinomycetota</taxon>
        <taxon>Actinomycetes</taxon>
        <taxon>Propionibacteriales</taxon>
        <taxon>Kribbellaceae</taxon>
        <taxon>Kribbella</taxon>
    </lineage>
</organism>
<protein>
    <recommendedName>
        <fullName evidence="3">DUF4245 domain-containing protein</fullName>
    </recommendedName>
</protein>
<evidence type="ECO:0000313" key="1">
    <source>
        <dbReference type="EMBL" id="GAA1535282.1"/>
    </source>
</evidence>
<dbReference type="EMBL" id="BAAANC010000002">
    <property type="protein sequence ID" value="GAA1535282.1"/>
    <property type="molecule type" value="Genomic_DNA"/>
</dbReference>
<comment type="caution">
    <text evidence="1">The sequence shown here is derived from an EMBL/GenBank/DDBJ whole genome shotgun (WGS) entry which is preliminary data.</text>
</comment>
<reference evidence="1 2" key="1">
    <citation type="journal article" date="2019" name="Int. J. Syst. Evol. Microbiol.">
        <title>The Global Catalogue of Microorganisms (GCM) 10K type strain sequencing project: providing services to taxonomists for standard genome sequencing and annotation.</title>
        <authorList>
            <consortium name="The Broad Institute Genomics Platform"/>
            <consortium name="The Broad Institute Genome Sequencing Center for Infectious Disease"/>
            <person name="Wu L."/>
            <person name="Ma J."/>
        </authorList>
    </citation>
    <scope>NUCLEOTIDE SEQUENCE [LARGE SCALE GENOMIC DNA]</scope>
    <source>
        <strain evidence="1 2">JCM 14303</strain>
    </source>
</reference>
<accession>A0ABN2B8T6</accession>
<dbReference type="Proteomes" id="UP001500363">
    <property type="component" value="Unassembled WGS sequence"/>
</dbReference>
<sequence>MLTPRHQALVATLAGMTVGVAVFGTVLAINSATGNDSAQTVVATPTPTPSQNATDGLQPDALQFVAQTFGSDRSPITAEVPSGWKSSQSGTRPRYVDSTGVWQVRFDARGSKQTPAALLAARQGSIDEPDYKVLSTENSTLVYTYTDATRGPRMGLSRWIPAGDSDRSAVEITVGGRPQDEAGLRAVLERATETLQLPGSGDDRPS</sequence>
<evidence type="ECO:0000313" key="2">
    <source>
        <dbReference type="Proteomes" id="UP001500363"/>
    </source>
</evidence>
<evidence type="ECO:0008006" key="3">
    <source>
        <dbReference type="Google" id="ProtNLM"/>
    </source>
</evidence>
<keyword evidence="2" id="KW-1185">Reference proteome</keyword>
<dbReference type="RefSeq" id="WP_344176492.1">
    <property type="nucleotide sequence ID" value="NZ_BAAANC010000002.1"/>
</dbReference>
<gene>
    <name evidence="1" type="ORF">GCM10009741_42180</name>
</gene>